<dbReference type="GO" id="GO:0004497">
    <property type="term" value="F:monooxygenase activity"/>
    <property type="evidence" value="ECO:0007669"/>
    <property type="project" value="UniProtKB-KW"/>
</dbReference>
<evidence type="ECO:0000313" key="4">
    <source>
        <dbReference type="EMBL" id="GHC53883.1"/>
    </source>
</evidence>
<dbReference type="Gene3D" id="3.30.9.10">
    <property type="entry name" value="D-Amino Acid Oxidase, subunit A, domain 2"/>
    <property type="match status" value="1"/>
</dbReference>
<dbReference type="SUPFAM" id="SSF51905">
    <property type="entry name" value="FAD/NAD(P)-binding domain"/>
    <property type="match status" value="1"/>
</dbReference>
<dbReference type="PANTHER" id="PTHR13789">
    <property type="entry name" value="MONOOXYGENASE"/>
    <property type="match status" value="1"/>
</dbReference>
<accession>A0A918TPC4</accession>
<organism evidence="4 5">
    <name type="scientific">Neogemmobacter tilapiae</name>
    <dbReference type="NCBI Taxonomy" id="875041"/>
    <lineage>
        <taxon>Bacteria</taxon>
        <taxon>Pseudomonadati</taxon>
        <taxon>Pseudomonadota</taxon>
        <taxon>Alphaproteobacteria</taxon>
        <taxon>Rhodobacterales</taxon>
        <taxon>Paracoccaceae</taxon>
        <taxon>Neogemmobacter</taxon>
    </lineage>
</organism>
<dbReference type="GO" id="GO:0071949">
    <property type="term" value="F:FAD binding"/>
    <property type="evidence" value="ECO:0007669"/>
    <property type="project" value="InterPro"/>
</dbReference>
<reference evidence="4" key="1">
    <citation type="journal article" date="2014" name="Int. J. Syst. Evol. Microbiol.">
        <title>Complete genome sequence of Corynebacterium casei LMG S-19264T (=DSM 44701T), isolated from a smear-ripened cheese.</title>
        <authorList>
            <consortium name="US DOE Joint Genome Institute (JGI-PGF)"/>
            <person name="Walter F."/>
            <person name="Albersmeier A."/>
            <person name="Kalinowski J."/>
            <person name="Ruckert C."/>
        </authorList>
    </citation>
    <scope>NUCLEOTIDE SEQUENCE</scope>
    <source>
        <strain evidence="4">KCTC 23310</strain>
    </source>
</reference>
<comment type="caution">
    <text evidence="4">The sequence shown here is derived from an EMBL/GenBank/DDBJ whole genome shotgun (WGS) entry which is preliminary data.</text>
</comment>
<dbReference type="InterPro" id="IPR002938">
    <property type="entry name" value="FAD-bd"/>
</dbReference>
<dbReference type="PANTHER" id="PTHR13789:SF309">
    <property type="entry name" value="PUTATIVE (AFU_ORTHOLOGUE AFUA_6G14510)-RELATED"/>
    <property type="match status" value="1"/>
</dbReference>
<evidence type="ECO:0000256" key="2">
    <source>
        <dbReference type="ARBA" id="ARBA00023033"/>
    </source>
</evidence>
<dbReference type="Pfam" id="PF01494">
    <property type="entry name" value="FAD_binding_3"/>
    <property type="match status" value="2"/>
</dbReference>
<dbReference type="Proteomes" id="UP000638981">
    <property type="component" value="Unassembled WGS sequence"/>
</dbReference>
<sequence length="398" mass="42118">MGRVIGGLGSEGKAMKMAIVGAGVGGLALAGLLAGRDVTLVERFAAARPLGSGLVVQPVGLAVLDRLGAGDAARSLGAVVRRMEGRTVGGRVVLDVAYRRGAAGLAMHRASLFQVLWDRVGAAGVPVVTGCEVVGSVVDNGRWLLLGNGERLGPFDLVVDASGAGSKLSPLKARALGYGAVWGHVVWPEGAELPEDELRQCYRGASRMAGIMPAGCLPDDPRPRAAVFWSMNLAELGAWAGRDLEGWKAEVREHWPAMGPFLEGITAVGQMTAARYSHGNLWRPYEPALAFIGDAAHRASPQLGQGANMALLDAYALAIALRGDDPLRQYARLRRWHVRAYQALSWAFTPQYQSDSRILPPIRDHLLAPISRALGVRGILSNLVSGEILPPLASTAFP</sequence>
<feature type="domain" description="FAD-binding" evidence="3">
    <location>
        <begin position="290"/>
        <end position="321"/>
    </location>
</feature>
<gene>
    <name evidence="4" type="ORF">GCM10007315_15830</name>
</gene>
<feature type="domain" description="FAD-binding" evidence="3">
    <location>
        <begin position="16"/>
        <end position="135"/>
    </location>
</feature>
<dbReference type="EMBL" id="BMYJ01000004">
    <property type="protein sequence ID" value="GHC53883.1"/>
    <property type="molecule type" value="Genomic_DNA"/>
</dbReference>
<evidence type="ECO:0000256" key="1">
    <source>
        <dbReference type="ARBA" id="ARBA00023002"/>
    </source>
</evidence>
<evidence type="ECO:0000313" key="5">
    <source>
        <dbReference type="Proteomes" id="UP000638981"/>
    </source>
</evidence>
<reference evidence="4" key="2">
    <citation type="submission" date="2020-09" db="EMBL/GenBank/DDBJ databases">
        <authorList>
            <person name="Sun Q."/>
            <person name="Kim S."/>
        </authorList>
    </citation>
    <scope>NUCLEOTIDE SEQUENCE</scope>
    <source>
        <strain evidence="4">KCTC 23310</strain>
    </source>
</reference>
<evidence type="ECO:0000259" key="3">
    <source>
        <dbReference type="Pfam" id="PF01494"/>
    </source>
</evidence>
<proteinExistence type="predicted"/>
<dbReference type="PRINTS" id="PR00420">
    <property type="entry name" value="RNGMNOXGNASE"/>
</dbReference>
<dbReference type="AlphaFoldDB" id="A0A918TPC4"/>
<dbReference type="Gene3D" id="3.50.50.60">
    <property type="entry name" value="FAD/NAD(P)-binding domain"/>
    <property type="match status" value="1"/>
</dbReference>
<keyword evidence="2" id="KW-0503">Monooxygenase</keyword>
<protein>
    <submittedName>
        <fullName evidence="4">Glutamate synthase</fullName>
    </submittedName>
</protein>
<dbReference type="InterPro" id="IPR050493">
    <property type="entry name" value="FAD-dep_Monooxygenase_BioMet"/>
</dbReference>
<dbReference type="RefSeq" id="WP_229804631.1">
    <property type="nucleotide sequence ID" value="NZ_BMYJ01000004.1"/>
</dbReference>
<keyword evidence="1" id="KW-0560">Oxidoreductase</keyword>
<keyword evidence="5" id="KW-1185">Reference proteome</keyword>
<name>A0A918TPC4_9RHOB</name>
<dbReference type="InterPro" id="IPR036188">
    <property type="entry name" value="FAD/NAD-bd_sf"/>
</dbReference>